<feature type="compositionally biased region" description="Basic and acidic residues" evidence="2">
    <location>
        <begin position="78"/>
        <end position="87"/>
    </location>
</feature>
<dbReference type="SUPFAM" id="SSF56300">
    <property type="entry name" value="Metallo-dependent phosphatases"/>
    <property type="match status" value="1"/>
</dbReference>
<feature type="region of interest" description="Disordered" evidence="2">
    <location>
        <begin position="1"/>
        <end position="91"/>
    </location>
</feature>
<dbReference type="PANTHER" id="PTHR33393">
    <property type="entry name" value="POLYGLUTAMINE SYNTHESIS ACCESSORY PROTEIN RV0574C-RELATED"/>
    <property type="match status" value="1"/>
</dbReference>
<dbReference type="Proteomes" id="UP000477070">
    <property type="component" value="Unassembled WGS sequence"/>
</dbReference>
<dbReference type="InterPro" id="IPR019079">
    <property type="entry name" value="Capsule_synth_CapA"/>
</dbReference>
<comment type="caution">
    <text evidence="5">The sequence shown here is derived from an EMBL/GenBank/DDBJ whole genome shotgun (WGS) entry which is preliminary data.</text>
</comment>
<dbReference type="Gene3D" id="3.60.21.10">
    <property type="match status" value="1"/>
</dbReference>
<evidence type="ECO:0000259" key="3">
    <source>
        <dbReference type="SMART" id="SM00854"/>
    </source>
</evidence>
<organism evidence="5 6">
    <name type="scientific">Helicobacter saguini</name>
    <dbReference type="NCBI Taxonomy" id="1548018"/>
    <lineage>
        <taxon>Bacteria</taxon>
        <taxon>Pseudomonadati</taxon>
        <taxon>Campylobacterota</taxon>
        <taxon>Epsilonproteobacteria</taxon>
        <taxon>Campylobacterales</taxon>
        <taxon>Helicobacteraceae</taxon>
        <taxon>Helicobacter</taxon>
    </lineage>
</organism>
<dbReference type="InterPro" id="IPR029052">
    <property type="entry name" value="Metallo-depent_PP-like"/>
</dbReference>
<evidence type="ECO:0000313" key="5">
    <source>
        <dbReference type="EMBL" id="TLD94132.1"/>
    </source>
</evidence>
<gene>
    <name evidence="4" type="ORF">DCO61_02870</name>
    <name evidence="5" type="ORF">LS64_007250</name>
</gene>
<reference evidence="4 7" key="4">
    <citation type="submission" date="2019-12" db="EMBL/GenBank/DDBJ databases">
        <title>Multi-Generational Helicobacter saguini Isolates.</title>
        <authorList>
            <person name="Mannion A."/>
            <person name="Shen Z."/>
            <person name="Fox J.G."/>
        </authorList>
    </citation>
    <scope>NUCLEOTIDE SEQUENCE [LARGE SCALE GENOMIC DNA]</scope>
    <source>
        <strain evidence="4">16-048</strain>
        <strain evidence="7">16-048 (F4)</strain>
    </source>
</reference>
<dbReference type="InterPro" id="IPR052169">
    <property type="entry name" value="CW_Biosynth-Accessory"/>
</dbReference>
<feature type="compositionally biased region" description="Polar residues" evidence="2">
    <location>
        <begin position="62"/>
        <end position="77"/>
    </location>
</feature>
<evidence type="ECO:0000313" key="4">
    <source>
        <dbReference type="EMBL" id="MWV68995.1"/>
    </source>
</evidence>
<proteinExistence type="inferred from homology"/>
<dbReference type="SMART" id="SM00854">
    <property type="entry name" value="PGA_cap"/>
    <property type="match status" value="1"/>
</dbReference>
<feature type="compositionally biased region" description="Polar residues" evidence="2">
    <location>
        <begin position="1"/>
        <end position="10"/>
    </location>
</feature>
<dbReference type="PANTHER" id="PTHR33393:SF12">
    <property type="entry name" value="CAPSULE BIOSYNTHESIS PROTEIN CAPA"/>
    <property type="match status" value="1"/>
</dbReference>
<name>A0A347W6Z6_9HELI</name>
<reference evidence="5" key="3">
    <citation type="submission" date="2018-04" db="EMBL/GenBank/DDBJ databases">
        <authorList>
            <person name="Sheh A."/>
            <person name="Shen Z."/>
            <person name="Mannion A.J."/>
            <person name="Fox J.G."/>
        </authorList>
    </citation>
    <scope>NUCLEOTIDE SEQUENCE</scope>
    <source>
        <strain evidence="5">MIT 97-6194</strain>
    </source>
</reference>
<sequence length="420" mass="47345">MFLESNSQKPQDSKKNIESKKGENSQDSKKDSKTTESKKQDSIKTADSKDSKKTIESKTQDSKNPNFIESKLANSQDKNTKNTKQDSKSPQNLCYEFSQMFEPLKDSIKKYDLAFYNQESILGGAKLGLSSYPNFNSPQEFGENMINLGFNLVSLANNHTLDKGEKAVLESVQFWKEKEKKGVITAGSYDSQETRNTPKIHKKNGITFAFLAYTYGTNGIKIPSGKDYLINVYTREMLKKDIESLKNKVDLIIISMHWGVEYVFAPTKEQRDFAQILSELGAHIVIGNHPHVVQPVEFVGDTLVIYSLGNMISAQRGVEKKVGAFVSVNVAKKGGKIVLSDVRADLTYTYHNQNLQDFKVYPFSLLNENILPNYEKIYKDYIKILLDSKDSKVESKGDSKNSINLESKTQSAQKIKVGIF</sequence>
<dbReference type="Proteomes" id="UP000029714">
    <property type="component" value="Unassembled WGS sequence"/>
</dbReference>
<dbReference type="CDD" id="cd07381">
    <property type="entry name" value="MPP_CapA"/>
    <property type="match status" value="1"/>
</dbReference>
<dbReference type="OrthoDB" id="9810718at2"/>
<dbReference type="AlphaFoldDB" id="A0A347W6Z6"/>
<protein>
    <submittedName>
        <fullName evidence="5">CapA family protein</fullName>
    </submittedName>
</protein>
<dbReference type="Pfam" id="PF09587">
    <property type="entry name" value="PGA_cap"/>
    <property type="match status" value="1"/>
</dbReference>
<dbReference type="EMBL" id="JRMP02000010">
    <property type="protein sequence ID" value="TLD94132.1"/>
    <property type="molecule type" value="Genomic_DNA"/>
</dbReference>
<comment type="similarity">
    <text evidence="1">Belongs to the CapA family.</text>
</comment>
<evidence type="ECO:0000313" key="6">
    <source>
        <dbReference type="Proteomes" id="UP000029714"/>
    </source>
</evidence>
<evidence type="ECO:0000256" key="1">
    <source>
        <dbReference type="ARBA" id="ARBA00005662"/>
    </source>
</evidence>
<feature type="compositionally biased region" description="Basic and acidic residues" evidence="2">
    <location>
        <begin position="11"/>
        <end position="61"/>
    </location>
</feature>
<feature type="domain" description="Capsule synthesis protein CapA" evidence="3">
    <location>
        <begin position="71"/>
        <end position="315"/>
    </location>
</feature>
<dbReference type="EMBL" id="QBIU01000001">
    <property type="protein sequence ID" value="MWV68995.1"/>
    <property type="molecule type" value="Genomic_DNA"/>
</dbReference>
<reference evidence="5 6" key="2">
    <citation type="journal article" date="2016" name="Infect. Immun.">
        <title>Helicobacter saguini, a Novel Helicobacter Isolated from Cotton-Top Tamarins with Ulcerative Colitis, Has Proinflammatory Properties and Induces Typhlocolitis and Dysplasia in Gnotobiotic IL-10-/- Mice.</title>
        <authorList>
            <person name="Shen Z."/>
            <person name="Mannion A."/>
            <person name="Whary M.T."/>
            <person name="Muthupalani S."/>
            <person name="Sheh A."/>
            <person name="Feng Y."/>
            <person name="Gong G."/>
            <person name="Vandamme P."/>
            <person name="Holcombe H.R."/>
            <person name="Paster B.J."/>
            <person name="Fox J.G."/>
        </authorList>
    </citation>
    <scope>NUCLEOTIDE SEQUENCE [LARGE SCALE GENOMIC DNA]</scope>
    <source>
        <strain evidence="5 6">MIT 97-6194</strain>
    </source>
</reference>
<reference evidence="5 6" key="1">
    <citation type="journal article" date="2014" name="Genome Announc.">
        <title>Draft genome sequences of eight enterohepatic helicobacter species isolated from both laboratory and wild rodents.</title>
        <authorList>
            <person name="Sheh A."/>
            <person name="Shen Z."/>
            <person name="Fox J.G."/>
        </authorList>
    </citation>
    <scope>NUCLEOTIDE SEQUENCE [LARGE SCALE GENOMIC DNA]</scope>
    <source>
        <strain evidence="5 6">MIT 97-6194</strain>
    </source>
</reference>
<evidence type="ECO:0000313" key="7">
    <source>
        <dbReference type="Proteomes" id="UP000477070"/>
    </source>
</evidence>
<accession>A0A347W6Z6</accession>
<evidence type="ECO:0000256" key="2">
    <source>
        <dbReference type="SAM" id="MobiDB-lite"/>
    </source>
</evidence>
<keyword evidence="6" id="KW-1185">Reference proteome</keyword>